<organism evidence="1 2">
    <name type="scientific">Canavalia gladiata</name>
    <name type="common">Sword bean</name>
    <name type="synonym">Dolichos gladiatus</name>
    <dbReference type="NCBI Taxonomy" id="3824"/>
    <lineage>
        <taxon>Eukaryota</taxon>
        <taxon>Viridiplantae</taxon>
        <taxon>Streptophyta</taxon>
        <taxon>Embryophyta</taxon>
        <taxon>Tracheophyta</taxon>
        <taxon>Spermatophyta</taxon>
        <taxon>Magnoliopsida</taxon>
        <taxon>eudicotyledons</taxon>
        <taxon>Gunneridae</taxon>
        <taxon>Pentapetalae</taxon>
        <taxon>rosids</taxon>
        <taxon>fabids</taxon>
        <taxon>Fabales</taxon>
        <taxon>Fabaceae</taxon>
        <taxon>Papilionoideae</taxon>
        <taxon>50 kb inversion clade</taxon>
        <taxon>NPAAA clade</taxon>
        <taxon>indigoferoid/millettioid clade</taxon>
        <taxon>Phaseoleae</taxon>
        <taxon>Canavalia</taxon>
    </lineage>
</organism>
<dbReference type="Proteomes" id="UP001367508">
    <property type="component" value="Unassembled WGS sequence"/>
</dbReference>
<dbReference type="AlphaFoldDB" id="A0AAN9MX02"/>
<reference evidence="1 2" key="1">
    <citation type="submission" date="2024-01" db="EMBL/GenBank/DDBJ databases">
        <title>The genomes of 5 underutilized Papilionoideae crops provide insights into root nodulation and disease resistanc.</title>
        <authorList>
            <person name="Jiang F."/>
        </authorList>
    </citation>
    <scope>NUCLEOTIDE SEQUENCE [LARGE SCALE GENOMIC DNA]</scope>
    <source>
        <strain evidence="1">LVBAO_FW01</strain>
        <tissue evidence="1">Leaves</tissue>
    </source>
</reference>
<protein>
    <submittedName>
        <fullName evidence="1">Uncharacterized protein</fullName>
    </submittedName>
</protein>
<name>A0AAN9MX02_CANGL</name>
<comment type="caution">
    <text evidence="1">The sequence shown here is derived from an EMBL/GenBank/DDBJ whole genome shotgun (WGS) entry which is preliminary data.</text>
</comment>
<dbReference type="EMBL" id="JAYMYQ010000001">
    <property type="protein sequence ID" value="KAK7359797.1"/>
    <property type="molecule type" value="Genomic_DNA"/>
</dbReference>
<gene>
    <name evidence="1" type="ORF">VNO77_01762</name>
</gene>
<evidence type="ECO:0000313" key="2">
    <source>
        <dbReference type="Proteomes" id="UP001367508"/>
    </source>
</evidence>
<evidence type="ECO:0000313" key="1">
    <source>
        <dbReference type="EMBL" id="KAK7359797.1"/>
    </source>
</evidence>
<accession>A0AAN9MX02</accession>
<keyword evidence="2" id="KW-1185">Reference proteome</keyword>
<proteinExistence type="predicted"/>
<sequence length="94" mass="11385">MTIGDKGVTKHQVVHCSWQLCQWMNIFLETTAQYGKHANYNRPLYYYILYTFTRKGMKGVKHRTRVKSQWWCQNLSLKLERRMWHALCLKSCEI</sequence>